<keyword evidence="3" id="KW-1185">Reference proteome</keyword>
<evidence type="ECO:0000313" key="3">
    <source>
        <dbReference type="Proteomes" id="UP001168877"/>
    </source>
</evidence>
<gene>
    <name evidence="2" type="ORF">LWI29_031438</name>
</gene>
<evidence type="ECO:0000256" key="1">
    <source>
        <dbReference type="SAM" id="Phobius"/>
    </source>
</evidence>
<proteinExistence type="predicted"/>
<protein>
    <submittedName>
        <fullName evidence="2">Uncharacterized protein</fullName>
    </submittedName>
</protein>
<dbReference type="AlphaFoldDB" id="A0AA39SAT9"/>
<name>A0AA39SAT9_ACESA</name>
<evidence type="ECO:0000313" key="2">
    <source>
        <dbReference type="EMBL" id="KAK0587933.1"/>
    </source>
</evidence>
<dbReference type="Proteomes" id="UP001168877">
    <property type="component" value="Unassembled WGS sequence"/>
</dbReference>
<keyword evidence="1" id="KW-0472">Membrane</keyword>
<reference evidence="2" key="1">
    <citation type="journal article" date="2022" name="Plant J.">
        <title>Strategies of tolerance reflected in two North American maple genomes.</title>
        <authorList>
            <person name="McEvoy S.L."/>
            <person name="Sezen U.U."/>
            <person name="Trouern-Trend A."/>
            <person name="McMahon S.M."/>
            <person name="Schaberg P.G."/>
            <person name="Yang J."/>
            <person name="Wegrzyn J.L."/>
            <person name="Swenson N.G."/>
        </authorList>
    </citation>
    <scope>NUCLEOTIDE SEQUENCE</scope>
    <source>
        <strain evidence="2">NS2018</strain>
    </source>
</reference>
<reference evidence="2" key="2">
    <citation type="submission" date="2023-06" db="EMBL/GenBank/DDBJ databases">
        <authorList>
            <person name="Swenson N.G."/>
            <person name="Wegrzyn J.L."/>
            <person name="Mcevoy S.L."/>
        </authorList>
    </citation>
    <scope>NUCLEOTIDE SEQUENCE</scope>
    <source>
        <strain evidence="2">NS2018</strain>
        <tissue evidence="2">Leaf</tissue>
    </source>
</reference>
<accession>A0AA39SAT9</accession>
<feature type="transmembrane region" description="Helical" evidence="1">
    <location>
        <begin position="32"/>
        <end position="54"/>
    </location>
</feature>
<keyword evidence="1" id="KW-1133">Transmembrane helix</keyword>
<comment type="caution">
    <text evidence="2">The sequence shown here is derived from an EMBL/GenBank/DDBJ whole genome shotgun (WGS) entry which is preliminary data.</text>
</comment>
<organism evidence="2 3">
    <name type="scientific">Acer saccharum</name>
    <name type="common">Sugar maple</name>
    <dbReference type="NCBI Taxonomy" id="4024"/>
    <lineage>
        <taxon>Eukaryota</taxon>
        <taxon>Viridiplantae</taxon>
        <taxon>Streptophyta</taxon>
        <taxon>Embryophyta</taxon>
        <taxon>Tracheophyta</taxon>
        <taxon>Spermatophyta</taxon>
        <taxon>Magnoliopsida</taxon>
        <taxon>eudicotyledons</taxon>
        <taxon>Gunneridae</taxon>
        <taxon>Pentapetalae</taxon>
        <taxon>rosids</taxon>
        <taxon>malvids</taxon>
        <taxon>Sapindales</taxon>
        <taxon>Sapindaceae</taxon>
        <taxon>Hippocastanoideae</taxon>
        <taxon>Acereae</taxon>
        <taxon>Acer</taxon>
    </lineage>
</organism>
<keyword evidence="1" id="KW-0812">Transmembrane</keyword>
<sequence length="102" mass="10515">MSDIWAVGGVGDGGGGGLWLIWGGGRRYGINGWVFVANDGASFVMGFVVMMMLLQLLQFSSNQPATGATIGFTFGGCPLPLNGPVRAIAGAEVGSGLYLVRF</sequence>
<dbReference type="EMBL" id="JAUESC010000382">
    <property type="protein sequence ID" value="KAK0587933.1"/>
    <property type="molecule type" value="Genomic_DNA"/>
</dbReference>